<dbReference type="Gene3D" id="2.20.25.240">
    <property type="match status" value="1"/>
</dbReference>
<keyword evidence="3" id="KW-0862">Zinc</keyword>
<dbReference type="EMBL" id="HBUE01144430">
    <property type="protein sequence ID" value="CAG6502270.1"/>
    <property type="molecule type" value="Transcribed_RNA"/>
</dbReference>
<sequence>MVPLKWYTVELQMIENKKGNLNVMFRNHIYAKDKQHTTTTTGWRCTRKNHACLARITTRGHNQLKIGIRPHNHPTMVPSQKRKKFKALKTPLAEMLEIKCEPVEFID</sequence>
<dbReference type="InterPro" id="IPR007588">
    <property type="entry name" value="Znf_FLYWCH"/>
</dbReference>
<dbReference type="Pfam" id="PF04500">
    <property type="entry name" value="FLYWCH"/>
    <property type="match status" value="1"/>
</dbReference>
<organism evidence="5">
    <name type="scientific">Culex pipiens</name>
    <name type="common">House mosquito</name>
    <dbReference type="NCBI Taxonomy" id="7175"/>
    <lineage>
        <taxon>Eukaryota</taxon>
        <taxon>Metazoa</taxon>
        <taxon>Ecdysozoa</taxon>
        <taxon>Arthropoda</taxon>
        <taxon>Hexapoda</taxon>
        <taxon>Insecta</taxon>
        <taxon>Pterygota</taxon>
        <taxon>Neoptera</taxon>
        <taxon>Endopterygota</taxon>
        <taxon>Diptera</taxon>
        <taxon>Nematocera</taxon>
        <taxon>Culicoidea</taxon>
        <taxon>Culicidae</taxon>
        <taxon>Culicinae</taxon>
        <taxon>Culicini</taxon>
        <taxon>Culex</taxon>
        <taxon>Culex</taxon>
    </lineage>
</organism>
<keyword evidence="2" id="KW-0863">Zinc-finger</keyword>
<keyword evidence="1" id="KW-0479">Metal-binding</keyword>
<dbReference type="EMBL" id="HBUE01249265">
    <property type="protein sequence ID" value="CAG6553506.1"/>
    <property type="molecule type" value="Transcribed_RNA"/>
</dbReference>
<dbReference type="AlphaFoldDB" id="A0A8D8N631"/>
<proteinExistence type="predicted"/>
<dbReference type="GO" id="GO:0008270">
    <property type="term" value="F:zinc ion binding"/>
    <property type="evidence" value="ECO:0007669"/>
    <property type="project" value="UniProtKB-KW"/>
</dbReference>
<evidence type="ECO:0000256" key="3">
    <source>
        <dbReference type="ARBA" id="ARBA00022833"/>
    </source>
</evidence>
<accession>A0A8D8N631</accession>
<name>A0A8D8N631_CULPI</name>
<evidence type="ECO:0000256" key="2">
    <source>
        <dbReference type="ARBA" id="ARBA00022771"/>
    </source>
</evidence>
<evidence type="ECO:0000259" key="4">
    <source>
        <dbReference type="Pfam" id="PF04500"/>
    </source>
</evidence>
<feature type="domain" description="FLYWCH-type" evidence="4">
    <location>
        <begin position="14"/>
        <end position="73"/>
    </location>
</feature>
<reference evidence="5" key="1">
    <citation type="submission" date="2021-05" db="EMBL/GenBank/DDBJ databases">
        <authorList>
            <person name="Alioto T."/>
            <person name="Alioto T."/>
            <person name="Gomez Garrido J."/>
        </authorList>
    </citation>
    <scope>NUCLEOTIDE SEQUENCE</scope>
</reference>
<evidence type="ECO:0000256" key="1">
    <source>
        <dbReference type="ARBA" id="ARBA00022723"/>
    </source>
</evidence>
<evidence type="ECO:0000313" key="5">
    <source>
        <dbReference type="EMBL" id="CAG6553506.1"/>
    </source>
</evidence>
<protein>
    <submittedName>
        <fullName evidence="5">(northern house mosquito) hypothetical protein</fullName>
    </submittedName>
</protein>